<dbReference type="GO" id="GO:0008081">
    <property type="term" value="F:phosphoric diester hydrolase activity"/>
    <property type="evidence" value="ECO:0007669"/>
    <property type="project" value="InterPro"/>
</dbReference>
<feature type="domain" description="GP-PDE" evidence="1">
    <location>
        <begin position="23"/>
        <end position="255"/>
    </location>
</feature>
<comment type="caution">
    <text evidence="2">The sequence shown here is derived from an EMBL/GenBank/DDBJ whole genome shotgun (WGS) entry which is preliminary data.</text>
</comment>
<dbReference type="EMBL" id="VXPY01000026">
    <property type="protein sequence ID" value="MYD89527.1"/>
    <property type="molecule type" value="Genomic_DNA"/>
</dbReference>
<dbReference type="PROSITE" id="PS50007">
    <property type="entry name" value="PIPLC_X_DOMAIN"/>
    <property type="match status" value="1"/>
</dbReference>
<dbReference type="PROSITE" id="PS51704">
    <property type="entry name" value="GP_PDE"/>
    <property type="match status" value="1"/>
</dbReference>
<accession>A0A6B1DQM8</accession>
<dbReference type="SUPFAM" id="SSF51695">
    <property type="entry name" value="PLC-like phosphodiesterases"/>
    <property type="match status" value="1"/>
</dbReference>
<dbReference type="Gene3D" id="3.20.20.190">
    <property type="entry name" value="Phosphatidylinositol (PI) phosphodiesterase"/>
    <property type="match status" value="1"/>
</dbReference>
<dbReference type="PANTHER" id="PTHR46211:SF1">
    <property type="entry name" value="GLYCEROPHOSPHODIESTER PHOSPHODIESTERASE, CYTOPLASMIC"/>
    <property type="match status" value="1"/>
</dbReference>
<dbReference type="InterPro" id="IPR017946">
    <property type="entry name" value="PLC-like_Pdiesterase_TIM-brl"/>
</dbReference>
<dbReference type="PANTHER" id="PTHR46211">
    <property type="entry name" value="GLYCEROPHOSPHORYL DIESTER PHOSPHODIESTERASE"/>
    <property type="match status" value="1"/>
</dbReference>
<dbReference type="AlphaFoldDB" id="A0A6B1DQM8"/>
<evidence type="ECO:0000313" key="2">
    <source>
        <dbReference type="EMBL" id="MYD89527.1"/>
    </source>
</evidence>
<reference evidence="2" key="1">
    <citation type="submission" date="2019-09" db="EMBL/GenBank/DDBJ databases">
        <title>Characterisation of the sponge microbiome using genome-centric metagenomics.</title>
        <authorList>
            <person name="Engelberts J.P."/>
            <person name="Robbins S.J."/>
            <person name="De Goeij J.M."/>
            <person name="Aranda M."/>
            <person name="Bell S.C."/>
            <person name="Webster N.S."/>
        </authorList>
    </citation>
    <scope>NUCLEOTIDE SEQUENCE</scope>
    <source>
        <strain evidence="2">SB0662_bin_9</strain>
    </source>
</reference>
<dbReference type="InterPro" id="IPR030395">
    <property type="entry name" value="GP_PDE_dom"/>
</dbReference>
<gene>
    <name evidence="2" type="ORF">F4Y08_04180</name>
</gene>
<organism evidence="2">
    <name type="scientific">Caldilineaceae bacterium SB0662_bin_9</name>
    <dbReference type="NCBI Taxonomy" id="2605258"/>
    <lineage>
        <taxon>Bacteria</taxon>
        <taxon>Bacillati</taxon>
        <taxon>Chloroflexota</taxon>
        <taxon>Caldilineae</taxon>
        <taxon>Caldilineales</taxon>
        <taxon>Caldilineaceae</taxon>
    </lineage>
</organism>
<name>A0A6B1DQM8_9CHLR</name>
<dbReference type="Pfam" id="PF03009">
    <property type="entry name" value="GDPD"/>
    <property type="match status" value="1"/>
</dbReference>
<proteinExistence type="predicted"/>
<sequence>MLADLDLRQFTEVREARLAHGAPFVIAHRGSSAVAPENTLHSFALAIEQGAHLIETDLWFSKNRELLLLHDRNLKRTTGRDVNVTDLSTAEAVSTPVDMPGRDAPEPQFVPELVSLLDLALTADVALLLELKDPRFSIPSWARILVEVLAKHEFLTRVLVTSFKPRCLLAIREVCPALPIGPVAMNMLLPGPEWDFVGPAWPNLAANPLFVWHAHRNQVLVAPLDTDPTVRMSKHARQGVDAVLTDDVAATVAALSSAGG</sequence>
<dbReference type="GO" id="GO:0006629">
    <property type="term" value="P:lipid metabolic process"/>
    <property type="evidence" value="ECO:0007669"/>
    <property type="project" value="InterPro"/>
</dbReference>
<protein>
    <recommendedName>
        <fullName evidence="1">GP-PDE domain-containing protein</fullName>
    </recommendedName>
</protein>
<evidence type="ECO:0000259" key="1">
    <source>
        <dbReference type="PROSITE" id="PS51704"/>
    </source>
</evidence>